<dbReference type="GO" id="GO:0051991">
    <property type="term" value="F:UDP-N-acetyl-D-glucosamine:N-acetylmuramoyl-L-alanyl-D-glutamyl-meso-2,6-diaminopimelyl-D-alanyl-D-alanine-diphosphoundecaprenol 4-beta-N-acetylglucosaminlytransferase activity"/>
    <property type="evidence" value="ECO:0007669"/>
    <property type="project" value="RHEA"/>
</dbReference>
<evidence type="ECO:0000256" key="4">
    <source>
        <dbReference type="ARBA" id="ARBA00022679"/>
    </source>
</evidence>
<organism evidence="13 14">
    <name type="scientific">Anaeromicrobium sediminis</name>
    <dbReference type="NCBI Taxonomy" id="1478221"/>
    <lineage>
        <taxon>Bacteria</taxon>
        <taxon>Bacillati</taxon>
        <taxon>Bacillota</taxon>
        <taxon>Clostridia</taxon>
        <taxon>Peptostreptococcales</taxon>
        <taxon>Thermotaleaceae</taxon>
        <taxon>Anaeromicrobium</taxon>
    </lineage>
</organism>
<comment type="similarity">
    <text evidence="10">Belongs to the glycosyltransferase 28 family. MurG subfamily.</text>
</comment>
<evidence type="ECO:0000256" key="8">
    <source>
        <dbReference type="ARBA" id="ARBA00023306"/>
    </source>
</evidence>
<dbReference type="GO" id="GO:0009252">
    <property type="term" value="P:peptidoglycan biosynthetic process"/>
    <property type="evidence" value="ECO:0007669"/>
    <property type="project" value="UniProtKB-UniRule"/>
</dbReference>
<dbReference type="GO" id="GO:0005975">
    <property type="term" value="P:carbohydrate metabolic process"/>
    <property type="evidence" value="ECO:0007669"/>
    <property type="project" value="InterPro"/>
</dbReference>
<sequence>MKVLITGGGTGGHIYPAIAIANKIKDEIKTAQILFVGTEKGLESELVPKEGYNLETIKVSGFKRKISLDTAKSLVDLACGLKDSIKVILKFKPDIVIGTGGYVCGPVVFIASMLNIKTVIHEQNVIPGVTNKILGKFVNRVLVSFHESKKYFDNDKKVYVTGNPIRKEFIKISQESSKEQIGAKEDEFVVLSFGGSRGAEKINKIMAKVIEKTYDNKKIKIIHVTGSRHHKEVMDFFKEKGIGNNIKDSVKEYIYDMAKYMGAADLAICRAGAITLAEITAMGIPSILIPSPYVTNNHQEHNARVLEDKGAAILVKEAEFDEDIILENIYKLSKEKDKLNTMAKKSREIAKPNATDIIYSNILEVLKS</sequence>
<keyword evidence="8 10" id="KW-0131">Cell cycle</keyword>
<dbReference type="Gene3D" id="3.40.50.2000">
    <property type="entry name" value="Glycogen Phosphorylase B"/>
    <property type="match status" value="2"/>
</dbReference>
<proteinExistence type="inferred from homology"/>
<feature type="binding site" evidence="10">
    <location>
        <position position="299"/>
    </location>
    <ligand>
        <name>UDP-N-acetyl-alpha-D-glucosamine</name>
        <dbReference type="ChEBI" id="CHEBI:57705"/>
    </ligand>
</feature>
<comment type="catalytic activity">
    <reaction evidence="10">
        <text>di-trans,octa-cis-undecaprenyl diphospho-N-acetyl-alpha-D-muramoyl-L-alanyl-D-glutamyl-meso-2,6-diaminopimeloyl-D-alanyl-D-alanine + UDP-N-acetyl-alpha-D-glucosamine = di-trans,octa-cis-undecaprenyl diphospho-[N-acetyl-alpha-D-glucosaminyl-(1-&gt;4)]-N-acetyl-alpha-D-muramoyl-L-alanyl-D-glutamyl-meso-2,6-diaminopimeloyl-D-alanyl-D-alanine + UDP + H(+)</text>
        <dbReference type="Rhea" id="RHEA:31227"/>
        <dbReference type="ChEBI" id="CHEBI:15378"/>
        <dbReference type="ChEBI" id="CHEBI:57705"/>
        <dbReference type="ChEBI" id="CHEBI:58223"/>
        <dbReference type="ChEBI" id="CHEBI:61387"/>
        <dbReference type="ChEBI" id="CHEBI:61388"/>
        <dbReference type="EC" id="2.4.1.227"/>
    </reaction>
</comment>
<accession>A0A267MGY3</accession>
<evidence type="ECO:0000256" key="6">
    <source>
        <dbReference type="ARBA" id="ARBA00022984"/>
    </source>
</evidence>
<evidence type="ECO:0000256" key="1">
    <source>
        <dbReference type="ARBA" id="ARBA00022475"/>
    </source>
</evidence>
<dbReference type="OrthoDB" id="9808936at2"/>
<comment type="caution">
    <text evidence="13">The sequence shown here is derived from an EMBL/GenBank/DDBJ whole genome shotgun (WGS) entry which is preliminary data.</text>
</comment>
<feature type="domain" description="Glycosyl transferase family 28 C-terminal" evidence="12">
    <location>
        <begin position="190"/>
        <end position="349"/>
    </location>
</feature>
<dbReference type="PANTHER" id="PTHR21015">
    <property type="entry name" value="UDP-N-ACETYLGLUCOSAMINE--N-ACETYLMURAMYL-(PENTAPEPTIDE) PYROPHOSPHORYL-UNDECAPRENOL N-ACETYLGLUCOSAMINE TRANSFERASE 1"/>
    <property type="match status" value="1"/>
</dbReference>
<feature type="binding site" evidence="10">
    <location>
        <position position="166"/>
    </location>
    <ligand>
        <name>UDP-N-acetyl-alpha-D-glucosamine</name>
        <dbReference type="ChEBI" id="CHEBI:57705"/>
    </ligand>
</feature>
<dbReference type="GO" id="GO:0008360">
    <property type="term" value="P:regulation of cell shape"/>
    <property type="evidence" value="ECO:0007669"/>
    <property type="project" value="UniProtKB-KW"/>
</dbReference>
<feature type="binding site" evidence="10">
    <location>
        <position position="196"/>
    </location>
    <ligand>
        <name>UDP-N-acetyl-alpha-D-glucosamine</name>
        <dbReference type="ChEBI" id="CHEBI:57705"/>
    </ligand>
</feature>
<dbReference type="GO" id="GO:0050511">
    <property type="term" value="F:undecaprenyldiphospho-muramoylpentapeptide beta-N-acetylglucosaminyltransferase activity"/>
    <property type="evidence" value="ECO:0007669"/>
    <property type="project" value="UniProtKB-UniRule"/>
</dbReference>
<keyword evidence="4 10" id="KW-0808">Transferase</keyword>
<dbReference type="GO" id="GO:0051301">
    <property type="term" value="P:cell division"/>
    <property type="evidence" value="ECO:0007669"/>
    <property type="project" value="UniProtKB-KW"/>
</dbReference>
<evidence type="ECO:0000256" key="9">
    <source>
        <dbReference type="ARBA" id="ARBA00023316"/>
    </source>
</evidence>
<dbReference type="CDD" id="cd03785">
    <property type="entry name" value="GT28_MurG"/>
    <property type="match status" value="1"/>
</dbReference>
<keyword evidence="7 10" id="KW-0472">Membrane</keyword>
<name>A0A267MGY3_9FIRM</name>
<evidence type="ECO:0000313" key="14">
    <source>
        <dbReference type="Proteomes" id="UP000216024"/>
    </source>
</evidence>
<feature type="binding site" evidence="10">
    <location>
        <position position="254"/>
    </location>
    <ligand>
        <name>UDP-N-acetyl-alpha-D-glucosamine</name>
        <dbReference type="ChEBI" id="CHEBI:57705"/>
    </ligand>
</feature>
<feature type="binding site" evidence="10">
    <location>
        <begin position="10"/>
        <end position="12"/>
    </location>
    <ligand>
        <name>UDP-N-acetyl-alpha-D-glucosamine</name>
        <dbReference type="ChEBI" id="CHEBI:57705"/>
    </ligand>
</feature>
<evidence type="ECO:0000313" key="13">
    <source>
        <dbReference type="EMBL" id="PAB58829.1"/>
    </source>
</evidence>
<gene>
    <name evidence="10 13" type="primary">murG</name>
    <name evidence="13" type="ORF">CCE28_13110</name>
</gene>
<evidence type="ECO:0000256" key="5">
    <source>
        <dbReference type="ARBA" id="ARBA00022960"/>
    </source>
</evidence>
<dbReference type="GO" id="GO:0071555">
    <property type="term" value="P:cell wall organization"/>
    <property type="evidence" value="ECO:0007669"/>
    <property type="project" value="UniProtKB-KW"/>
</dbReference>
<dbReference type="GO" id="GO:0005886">
    <property type="term" value="C:plasma membrane"/>
    <property type="evidence" value="ECO:0007669"/>
    <property type="project" value="UniProtKB-SubCell"/>
</dbReference>
<evidence type="ECO:0000256" key="3">
    <source>
        <dbReference type="ARBA" id="ARBA00022676"/>
    </source>
</evidence>
<evidence type="ECO:0000256" key="10">
    <source>
        <dbReference type="HAMAP-Rule" id="MF_00033"/>
    </source>
</evidence>
<dbReference type="PANTHER" id="PTHR21015:SF22">
    <property type="entry name" value="GLYCOSYLTRANSFERASE"/>
    <property type="match status" value="1"/>
</dbReference>
<dbReference type="HAMAP" id="MF_00033">
    <property type="entry name" value="MurG"/>
    <property type="match status" value="1"/>
</dbReference>
<dbReference type="Pfam" id="PF04101">
    <property type="entry name" value="Glyco_tran_28_C"/>
    <property type="match status" value="1"/>
</dbReference>
<keyword evidence="1 10" id="KW-1003">Cell membrane</keyword>
<dbReference type="Pfam" id="PF03033">
    <property type="entry name" value="Glyco_transf_28"/>
    <property type="match status" value="1"/>
</dbReference>
<dbReference type="SUPFAM" id="SSF53756">
    <property type="entry name" value="UDP-Glycosyltransferase/glycogen phosphorylase"/>
    <property type="match status" value="1"/>
</dbReference>
<keyword evidence="2 10" id="KW-0132">Cell division</keyword>
<feature type="domain" description="Glycosyltransferase family 28 N-terminal" evidence="11">
    <location>
        <begin position="3"/>
        <end position="142"/>
    </location>
</feature>
<comment type="caution">
    <text evidence="10">Lacks conserved residue(s) required for the propagation of feature annotation.</text>
</comment>
<dbReference type="UniPathway" id="UPA00219"/>
<dbReference type="Proteomes" id="UP000216024">
    <property type="component" value="Unassembled WGS sequence"/>
</dbReference>
<dbReference type="RefSeq" id="WP_095134183.1">
    <property type="nucleotide sequence ID" value="NZ_NIBG01000011.1"/>
</dbReference>
<dbReference type="EC" id="2.4.1.227" evidence="10"/>
<comment type="pathway">
    <text evidence="10">Cell wall biogenesis; peptidoglycan biosynthesis.</text>
</comment>
<keyword evidence="5 10" id="KW-0133">Cell shape</keyword>
<dbReference type="InterPro" id="IPR007235">
    <property type="entry name" value="Glyco_trans_28_C"/>
</dbReference>
<dbReference type="AlphaFoldDB" id="A0A267MGY3"/>
<evidence type="ECO:0000256" key="7">
    <source>
        <dbReference type="ARBA" id="ARBA00023136"/>
    </source>
</evidence>
<keyword evidence="14" id="KW-1185">Reference proteome</keyword>
<protein>
    <recommendedName>
        <fullName evidence="10">UDP-N-acetylglucosamine--N-acetylmuramyl-(pentapeptide) pyrophosphoryl-undecaprenol N-acetylglucosamine transferase</fullName>
        <ecNumber evidence="10">2.4.1.227</ecNumber>
    </recommendedName>
    <alternativeName>
        <fullName evidence="10">Undecaprenyl-PP-MurNAc-pentapeptide-UDPGlcNAc GlcNAc transferase</fullName>
    </alternativeName>
</protein>
<keyword evidence="3 10" id="KW-0328">Glycosyltransferase</keyword>
<dbReference type="EMBL" id="NIBG01000011">
    <property type="protein sequence ID" value="PAB58829.1"/>
    <property type="molecule type" value="Genomic_DNA"/>
</dbReference>
<dbReference type="InterPro" id="IPR006009">
    <property type="entry name" value="GlcNAc_MurG"/>
</dbReference>
<dbReference type="InterPro" id="IPR004276">
    <property type="entry name" value="GlycoTrans_28_N"/>
</dbReference>
<reference evidence="13 14" key="1">
    <citation type="submission" date="2017-06" db="EMBL/GenBank/DDBJ databases">
        <title>Draft genome sequence of anaerobic fermentative bacterium Anaeromicrobium sediminis DY2726D isolated from West Pacific Ocean sediments.</title>
        <authorList>
            <person name="Zeng X."/>
        </authorList>
    </citation>
    <scope>NUCLEOTIDE SEQUENCE [LARGE SCALE GENOMIC DNA]</scope>
    <source>
        <strain evidence="13 14">DY2726D</strain>
    </source>
</reference>
<feature type="binding site" evidence="10">
    <location>
        <position position="124"/>
    </location>
    <ligand>
        <name>UDP-N-acetyl-alpha-D-glucosamine</name>
        <dbReference type="ChEBI" id="CHEBI:57705"/>
    </ligand>
</feature>
<comment type="subcellular location">
    <subcellularLocation>
        <location evidence="10">Cell membrane</location>
        <topology evidence="10">Peripheral membrane protein</topology>
        <orientation evidence="10">Cytoplasmic side</orientation>
    </subcellularLocation>
</comment>
<keyword evidence="9 10" id="KW-0961">Cell wall biogenesis/degradation</keyword>
<evidence type="ECO:0000256" key="2">
    <source>
        <dbReference type="ARBA" id="ARBA00022618"/>
    </source>
</evidence>
<keyword evidence="6 10" id="KW-0573">Peptidoglycan synthesis</keyword>
<evidence type="ECO:0000259" key="11">
    <source>
        <dbReference type="Pfam" id="PF03033"/>
    </source>
</evidence>
<evidence type="ECO:0000259" key="12">
    <source>
        <dbReference type="Pfam" id="PF04101"/>
    </source>
</evidence>
<comment type="function">
    <text evidence="10">Cell wall formation. Catalyzes the transfer of a GlcNAc subunit on undecaprenyl-pyrophosphoryl-MurNAc-pentapeptide (lipid intermediate I) to form undecaprenyl-pyrophosphoryl-MurNAc-(pentapeptide)GlcNAc (lipid intermediate II).</text>
</comment>
<dbReference type="NCBIfam" id="TIGR01133">
    <property type="entry name" value="murG"/>
    <property type="match status" value="1"/>
</dbReference>